<dbReference type="EMBL" id="GECZ01016354">
    <property type="protein sequence ID" value="JAS53415.1"/>
    <property type="molecule type" value="Transcribed_RNA"/>
</dbReference>
<gene>
    <name evidence="1" type="ORF">g.45365</name>
</gene>
<protein>
    <recommendedName>
        <fullName evidence="2">Endonuclease/exonuclease/phosphatase domain-containing protein</fullName>
    </recommendedName>
</protein>
<feature type="non-terminal residue" evidence="1">
    <location>
        <position position="166"/>
    </location>
</feature>
<evidence type="ECO:0008006" key="2">
    <source>
        <dbReference type="Google" id="ProtNLM"/>
    </source>
</evidence>
<reference evidence="1" key="1">
    <citation type="submission" date="2015-11" db="EMBL/GenBank/DDBJ databases">
        <title>De novo transcriptome assembly of four potential Pierce s Disease insect vectors from Arizona vineyards.</title>
        <authorList>
            <person name="Tassone E.E."/>
        </authorList>
    </citation>
    <scope>NUCLEOTIDE SEQUENCE</scope>
</reference>
<feature type="non-terminal residue" evidence="1">
    <location>
        <position position="1"/>
    </location>
</feature>
<name>A0A1B6FTA7_9HEMI</name>
<sequence length="166" mass="19252">NMTRLHLPPTRITPTTVSSIDCVCTNLENDEIQVKILNAGLSDHTAQFCKINISAPEIKNHVFFTRKFNERNVMNLKSILNQESWESVLNEYQAESAYRNFSKIIAQAINQTCPIVKSRKNKRRQCFFTNHEVQVLKQEFLQAQNRYLLSGAEEDKIITSNKKKTY</sequence>
<evidence type="ECO:0000313" key="1">
    <source>
        <dbReference type="EMBL" id="JAS53415.1"/>
    </source>
</evidence>
<organism evidence="1">
    <name type="scientific">Cuerna arida</name>
    <dbReference type="NCBI Taxonomy" id="1464854"/>
    <lineage>
        <taxon>Eukaryota</taxon>
        <taxon>Metazoa</taxon>
        <taxon>Ecdysozoa</taxon>
        <taxon>Arthropoda</taxon>
        <taxon>Hexapoda</taxon>
        <taxon>Insecta</taxon>
        <taxon>Pterygota</taxon>
        <taxon>Neoptera</taxon>
        <taxon>Paraneoptera</taxon>
        <taxon>Hemiptera</taxon>
        <taxon>Auchenorrhyncha</taxon>
        <taxon>Membracoidea</taxon>
        <taxon>Cicadellidae</taxon>
        <taxon>Cicadellinae</taxon>
        <taxon>Proconiini</taxon>
        <taxon>Cuerna</taxon>
    </lineage>
</organism>
<proteinExistence type="predicted"/>
<dbReference type="AlphaFoldDB" id="A0A1B6FTA7"/>
<accession>A0A1B6FTA7</accession>